<feature type="region of interest" description="Disordered" evidence="1">
    <location>
        <begin position="1"/>
        <end position="53"/>
    </location>
</feature>
<dbReference type="AlphaFoldDB" id="A0AAN7VL80"/>
<evidence type="ECO:0000313" key="3">
    <source>
        <dbReference type="Proteomes" id="UP001310594"/>
    </source>
</evidence>
<dbReference type="GO" id="GO:0004497">
    <property type="term" value="F:monooxygenase activity"/>
    <property type="evidence" value="ECO:0007669"/>
    <property type="project" value="InterPro"/>
</dbReference>
<dbReference type="SUPFAM" id="SSF48264">
    <property type="entry name" value="Cytochrome P450"/>
    <property type="match status" value="1"/>
</dbReference>
<evidence type="ECO:0000256" key="1">
    <source>
        <dbReference type="SAM" id="MobiDB-lite"/>
    </source>
</evidence>
<evidence type="ECO:0008006" key="4">
    <source>
        <dbReference type="Google" id="ProtNLM"/>
    </source>
</evidence>
<feature type="compositionally biased region" description="Basic and acidic residues" evidence="1">
    <location>
        <begin position="25"/>
        <end position="41"/>
    </location>
</feature>
<dbReference type="Gene3D" id="1.10.630.10">
    <property type="entry name" value="Cytochrome P450"/>
    <property type="match status" value="1"/>
</dbReference>
<accession>A0AAN7VL80</accession>
<comment type="caution">
    <text evidence="2">The sequence shown here is derived from an EMBL/GenBank/DDBJ whole genome shotgun (WGS) entry which is preliminary data.</text>
</comment>
<dbReference type="GO" id="GO:0016705">
    <property type="term" value="F:oxidoreductase activity, acting on paired donors, with incorporation or reduction of molecular oxygen"/>
    <property type="evidence" value="ECO:0007669"/>
    <property type="project" value="InterPro"/>
</dbReference>
<protein>
    <recommendedName>
        <fullName evidence="4">Cytochrome P450</fullName>
    </recommendedName>
</protein>
<dbReference type="GO" id="GO:0020037">
    <property type="term" value="F:heme binding"/>
    <property type="evidence" value="ECO:0007669"/>
    <property type="project" value="InterPro"/>
</dbReference>
<proteinExistence type="predicted"/>
<dbReference type="InterPro" id="IPR001128">
    <property type="entry name" value="Cyt_P450"/>
</dbReference>
<organism evidence="2 3">
    <name type="scientific">Elasticomyces elasticus</name>
    <dbReference type="NCBI Taxonomy" id="574655"/>
    <lineage>
        <taxon>Eukaryota</taxon>
        <taxon>Fungi</taxon>
        <taxon>Dikarya</taxon>
        <taxon>Ascomycota</taxon>
        <taxon>Pezizomycotina</taxon>
        <taxon>Dothideomycetes</taxon>
        <taxon>Dothideomycetidae</taxon>
        <taxon>Mycosphaerellales</taxon>
        <taxon>Teratosphaeriaceae</taxon>
        <taxon>Elasticomyces</taxon>
    </lineage>
</organism>
<reference evidence="2" key="1">
    <citation type="submission" date="2023-08" db="EMBL/GenBank/DDBJ databases">
        <title>Black Yeasts Isolated from many extreme environments.</title>
        <authorList>
            <person name="Coleine C."/>
            <person name="Stajich J.E."/>
            <person name="Selbmann L."/>
        </authorList>
    </citation>
    <scope>NUCLEOTIDE SEQUENCE</scope>
    <source>
        <strain evidence="2">CCFEE 5810</strain>
    </source>
</reference>
<dbReference type="InterPro" id="IPR036396">
    <property type="entry name" value="Cyt_P450_sf"/>
</dbReference>
<evidence type="ECO:0000313" key="2">
    <source>
        <dbReference type="EMBL" id="KAK5691063.1"/>
    </source>
</evidence>
<name>A0AAN7VL80_9PEZI</name>
<gene>
    <name evidence="2" type="ORF">LTR97_011715</name>
</gene>
<dbReference type="Proteomes" id="UP001310594">
    <property type="component" value="Unassembled WGS sequence"/>
</dbReference>
<dbReference type="Pfam" id="PF00067">
    <property type="entry name" value="p450"/>
    <property type="match status" value="1"/>
</dbReference>
<sequence>MHKHRDNSIGGPEVARPDRGDDDTNIERGEHHTPNHDRRQEGYGTDTESEGYTRHHLHGQLDLAKPLHTGWPLLGNVTDVDPETPIASLQNLAKTYGEIFSLSLLGNKRVFITTQKLLEEACNEKRFGKLVSAALGELRNGIHDGLFTAQNDEENWHLAHRILVPAFGPLNITSMFDDMKDARIPNTAPV</sequence>
<dbReference type="GO" id="GO:0005506">
    <property type="term" value="F:iron ion binding"/>
    <property type="evidence" value="ECO:0007669"/>
    <property type="project" value="InterPro"/>
</dbReference>
<dbReference type="EMBL" id="JAVRQU010000022">
    <property type="protein sequence ID" value="KAK5691063.1"/>
    <property type="molecule type" value="Genomic_DNA"/>
</dbReference>